<dbReference type="EMBL" id="JALNMJ010000001">
    <property type="protein sequence ID" value="MCK7610687.1"/>
    <property type="molecule type" value="Genomic_DNA"/>
</dbReference>
<sequence length="410" mass="44898">MKRVLAAVLLSVPLFCAPRTVQAYDCGAHAYETSRQYAPGKVRLSCRCNPGYLLHEKICAVLDVTREALEHLTGDAFKLGHDLRVYAEARSNAWSATHAAAFLMAVAKAETGDFDGAQGLMKRLALDLSPPEPVVDKMIHVLAGFSAKQTMKPHEHLPDVSREIDLLANALAGDAVRTQPAYQARMRRIDQLLIEGAYLRNAKDLDAALQAVAEAAELNETLDDLIRTGSFGVDMSNPADVLATARIQDTLLLLRALARQRDEKSQSPDVLKARSDKSRRKRAAVAAWDLANEADGAVSETAARALSREAIEQLLGLDPSGQALERKMMENDALLLLPEERHAFCCAHLDGDSSTTLLLQSLEFGNGNWDRSHQFLRAVRKVYPKDPMVGEALARLNAFRSTGADLKKDP</sequence>
<evidence type="ECO:0000313" key="3">
    <source>
        <dbReference type="Proteomes" id="UP001431221"/>
    </source>
</evidence>
<protein>
    <recommendedName>
        <fullName evidence="4">Tetratricopeptide repeat protein</fullName>
    </recommendedName>
</protein>
<feature type="signal peptide" evidence="1">
    <location>
        <begin position="1"/>
        <end position="23"/>
    </location>
</feature>
<evidence type="ECO:0000313" key="2">
    <source>
        <dbReference type="EMBL" id="MCK7610687.1"/>
    </source>
</evidence>
<evidence type="ECO:0000256" key="1">
    <source>
        <dbReference type="SAM" id="SignalP"/>
    </source>
</evidence>
<feature type="chain" id="PRO_5046545968" description="Tetratricopeptide repeat protein" evidence="1">
    <location>
        <begin position="24"/>
        <end position="410"/>
    </location>
</feature>
<keyword evidence="3" id="KW-1185">Reference proteome</keyword>
<comment type="caution">
    <text evidence="2">The sequence shown here is derived from an EMBL/GenBank/DDBJ whole genome shotgun (WGS) entry which is preliminary data.</text>
</comment>
<keyword evidence="1" id="KW-0732">Signal</keyword>
<gene>
    <name evidence="2" type="ORF">M0H32_00830</name>
</gene>
<dbReference type="Proteomes" id="UP001431221">
    <property type="component" value="Unassembled WGS sequence"/>
</dbReference>
<evidence type="ECO:0008006" key="4">
    <source>
        <dbReference type="Google" id="ProtNLM"/>
    </source>
</evidence>
<reference evidence="2" key="1">
    <citation type="submission" date="2022-04" db="EMBL/GenBank/DDBJ databases">
        <title>Roseibium sp. CAU 1639 isolated from mud.</title>
        <authorList>
            <person name="Kim W."/>
        </authorList>
    </citation>
    <scope>NUCLEOTIDE SEQUENCE</scope>
    <source>
        <strain evidence="2">CAU 1639</strain>
    </source>
</reference>
<name>A0ABT0GMP1_9HYPH</name>
<organism evidence="2 3">
    <name type="scientific">Roseibium sediminicola</name>
    <dbReference type="NCBI Taxonomy" id="2933272"/>
    <lineage>
        <taxon>Bacteria</taxon>
        <taxon>Pseudomonadati</taxon>
        <taxon>Pseudomonadota</taxon>
        <taxon>Alphaproteobacteria</taxon>
        <taxon>Hyphomicrobiales</taxon>
        <taxon>Stappiaceae</taxon>
        <taxon>Roseibium</taxon>
    </lineage>
</organism>
<dbReference type="RefSeq" id="WP_248149518.1">
    <property type="nucleotide sequence ID" value="NZ_JALNMJ010000001.1"/>
</dbReference>
<proteinExistence type="predicted"/>
<accession>A0ABT0GMP1</accession>